<evidence type="ECO:0000256" key="3">
    <source>
        <dbReference type="ARBA" id="ARBA00022989"/>
    </source>
</evidence>
<comment type="caution">
    <text evidence="7">The sequence shown here is derived from an EMBL/GenBank/DDBJ whole genome shotgun (WGS) entry which is preliminary data.</text>
</comment>
<keyword evidence="4 6" id="KW-0472">Membrane</keyword>
<dbReference type="PANTHER" id="PTHR10806:SF6">
    <property type="entry name" value="SIGNAL PEPTIDASE COMPLEX CATALYTIC SUBUNIT SEC11"/>
    <property type="match status" value="1"/>
</dbReference>
<dbReference type="AlphaFoldDB" id="A0ABC9VED6"/>
<name>A0ABC9VED6_9BACL</name>
<feature type="transmembrane region" description="Helical" evidence="6">
    <location>
        <begin position="150"/>
        <end position="168"/>
    </location>
</feature>
<dbReference type="InterPro" id="IPR036286">
    <property type="entry name" value="LexA/Signal_pep-like_sf"/>
</dbReference>
<dbReference type="Proteomes" id="UP000023566">
    <property type="component" value="Chromosome"/>
</dbReference>
<dbReference type="NCBIfam" id="TIGR02228">
    <property type="entry name" value="sigpep_I_arch"/>
    <property type="match status" value="1"/>
</dbReference>
<dbReference type="GO" id="GO:0004252">
    <property type="term" value="F:serine-type endopeptidase activity"/>
    <property type="evidence" value="ECO:0007669"/>
    <property type="project" value="UniProtKB-UniRule"/>
</dbReference>
<dbReference type="GO" id="GO:0009003">
    <property type="term" value="F:signal peptidase activity"/>
    <property type="evidence" value="ECO:0007669"/>
    <property type="project" value="UniProtKB-EC"/>
</dbReference>
<evidence type="ECO:0000256" key="6">
    <source>
        <dbReference type="SAM" id="Phobius"/>
    </source>
</evidence>
<evidence type="ECO:0000313" key="8">
    <source>
        <dbReference type="Proteomes" id="UP000023566"/>
    </source>
</evidence>
<proteinExistence type="predicted"/>
<dbReference type="PANTHER" id="PTHR10806">
    <property type="entry name" value="SIGNAL PEPTIDASE COMPLEX CATALYTIC SUBUNIT SEC11"/>
    <property type="match status" value="1"/>
</dbReference>
<evidence type="ECO:0000256" key="2">
    <source>
        <dbReference type="ARBA" id="ARBA00022692"/>
    </source>
</evidence>
<dbReference type="EMBL" id="AOTZ01000005">
    <property type="protein sequence ID" value="EZP76786.1"/>
    <property type="molecule type" value="Genomic_DNA"/>
</dbReference>
<feature type="transmembrane region" description="Helical" evidence="6">
    <location>
        <begin position="22"/>
        <end position="46"/>
    </location>
</feature>
<evidence type="ECO:0000256" key="1">
    <source>
        <dbReference type="ARBA" id="ARBA00004370"/>
    </source>
</evidence>
<dbReference type="Gene3D" id="2.10.109.10">
    <property type="entry name" value="Umud Fragment, subunit A"/>
    <property type="match status" value="1"/>
</dbReference>
<dbReference type="CDD" id="cd06462">
    <property type="entry name" value="Peptidase_S24_S26"/>
    <property type="match status" value="1"/>
</dbReference>
<organism evidence="7 8">
    <name type="scientific">Parageobacillus genomosp. 1</name>
    <dbReference type="NCBI Taxonomy" id="1295642"/>
    <lineage>
        <taxon>Bacteria</taxon>
        <taxon>Bacillati</taxon>
        <taxon>Bacillota</taxon>
        <taxon>Bacilli</taxon>
        <taxon>Bacillales</taxon>
        <taxon>Anoxybacillaceae</taxon>
        <taxon>Parageobacillus</taxon>
    </lineage>
</organism>
<dbReference type="SUPFAM" id="SSF51306">
    <property type="entry name" value="LexA/Signal peptidase"/>
    <property type="match status" value="1"/>
</dbReference>
<keyword evidence="2 6" id="KW-0812">Transmembrane</keyword>
<keyword evidence="3 6" id="KW-1133">Transmembrane helix</keyword>
<comment type="subcellular location">
    <subcellularLocation>
        <location evidence="1">Membrane</location>
    </subcellularLocation>
</comment>
<keyword evidence="8" id="KW-1185">Reference proteome</keyword>
<evidence type="ECO:0000256" key="4">
    <source>
        <dbReference type="ARBA" id="ARBA00023136"/>
    </source>
</evidence>
<sequence>MKSVIVGEHPKINHYMRLVSDVVLWLGVILLSFFLLFVYGPLVLGWSSYIVLSPSMNPVIQAGSIAVVRPVDPITLQQNDIAIYRKNEAIILHRIQQIEKNNDQTLFVFKGDANKYTDFEKVTEKQIVGKMVYSIPYAGYIVKYANDNKILLLILVALAFVLFNSTFAHRRKPQ</sequence>
<dbReference type="GO" id="GO:0006465">
    <property type="term" value="P:signal peptide processing"/>
    <property type="evidence" value="ECO:0007669"/>
    <property type="project" value="UniProtKB-UniRule"/>
</dbReference>
<dbReference type="InterPro" id="IPR001733">
    <property type="entry name" value="Peptidase_S26B"/>
</dbReference>
<dbReference type="GO" id="GO:0016020">
    <property type="term" value="C:membrane"/>
    <property type="evidence" value="ECO:0007669"/>
    <property type="project" value="UniProtKB-SubCell"/>
</dbReference>
<dbReference type="RefSeq" id="WP_052351484.1">
    <property type="nucleotide sequence ID" value="NZ_CM002692.1"/>
</dbReference>
<reference evidence="7 8" key="1">
    <citation type="journal article" date="2014" name="Appl. Microbiol. Biotechnol.">
        <title>Transformable facultative thermophile Geobacillus stearothermophilus NUB3621 as a host strain for metabolic engineering.</title>
        <authorList>
            <person name="Blanchard K."/>
            <person name="Robic S."/>
            <person name="Matsumura I."/>
        </authorList>
    </citation>
    <scope>NUCLEOTIDE SEQUENCE [LARGE SCALE GENOMIC DNA]</scope>
    <source>
        <strain evidence="7 8">NUB3621</strain>
    </source>
</reference>
<dbReference type="EC" id="3.4.21.89" evidence="5"/>
<accession>A0ABC9VED6</accession>
<protein>
    <recommendedName>
        <fullName evidence="5">Signal peptidase I</fullName>
        <ecNumber evidence="5">3.4.21.89</ecNumber>
    </recommendedName>
</protein>
<gene>
    <name evidence="7" type="ORF">H839_09328</name>
</gene>
<evidence type="ECO:0000313" key="7">
    <source>
        <dbReference type="EMBL" id="EZP76786.1"/>
    </source>
</evidence>
<evidence type="ECO:0000256" key="5">
    <source>
        <dbReference type="NCBIfam" id="TIGR02228"/>
    </source>
</evidence>